<evidence type="ECO:0000259" key="2">
    <source>
        <dbReference type="Pfam" id="PF02775"/>
    </source>
</evidence>
<dbReference type="GO" id="GO:0016625">
    <property type="term" value="F:oxidoreductase activity, acting on the aldehyde or oxo group of donors, iron-sulfur protein as acceptor"/>
    <property type="evidence" value="ECO:0007669"/>
    <property type="project" value="UniProtKB-ARBA"/>
</dbReference>
<proteinExistence type="predicted"/>
<evidence type="ECO:0000313" key="4">
    <source>
        <dbReference type="Proteomes" id="UP000053370"/>
    </source>
</evidence>
<dbReference type="GO" id="GO:0030976">
    <property type="term" value="F:thiamine pyrophosphate binding"/>
    <property type="evidence" value="ECO:0007669"/>
    <property type="project" value="InterPro"/>
</dbReference>
<dbReference type="PANTHER" id="PTHR48084">
    <property type="entry name" value="2-OXOGLUTARATE OXIDOREDUCTASE SUBUNIT KORB-RELATED"/>
    <property type="match status" value="1"/>
</dbReference>
<keyword evidence="3" id="KW-0670">Pyruvate</keyword>
<accession>A0A0K8PAH9</accession>
<dbReference type="Gene3D" id="3.40.50.970">
    <property type="match status" value="1"/>
</dbReference>
<dbReference type="STRING" id="1678840.ATC1_12187"/>
<evidence type="ECO:0000256" key="1">
    <source>
        <dbReference type="ARBA" id="ARBA00023002"/>
    </source>
</evidence>
<dbReference type="Pfam" id="PF02775">
    <property type="entry name" value="TPP_enzyme_C"/>
    <property type="match status" value="1"/>
</dbReference>
<organism evidence="3">
    <name type="scientific">Flexilinea flocculi</name>
    <dbReference type="NCBI Taxonomy" id="1678840"/>
    <lineage>
        <taxon>Bacteria</taxon>
        <taxon>Bacillati</taxon>
        <taxon>Chloroflexota</taxon>
        <taxon>Anaerolineae</taxon>
        <taxon>Anaerolineales</taxon>
        <taxon>Anaerolineaceae</taxon>
        <taxon>Flexilinea</taxon>
    </lineage>
</organism>
<dbReference type="AlphaFoldDB" id="A0A0K8PAH9"/>
<dbReference type="PANTHER" id="PTHR48084:SF3">
    <property type="entry name" value="SUBUNIT OF PYRUVATE:FLAVODOXIN OXIDOREDUCTASE"/>
    <property type="match status" value="1"/>
</dbReference>
<reference evidence="3" key="1">
    <citation type="journal article" date="2015" name="Genome Announc.">
        <title>Draft Genome Sequence of Anaerolineae Strain TC1, a Novel Isolate from a Methanogenic Wastewater Treatment System.</title>
        <authorList>
            <person name="Matsuura N."/>
            <person name="Tourlousse D.M."/>
            <person name="Sun L."/>
            <person name="Toyonaga M."/>
            <person name="Kuroda K."/>
            <person name="Ohashi A."/>
            <person name="Cruz R."/>
            <person name="Yamaguchi T."/>
            <person name="Sekiguchi Y."/>
        </authorList>
    </citation>
    <scope>NUCLEOTIDE SEQUENCE [LARGE SCALE GENOMIC DNA]</scope>
    <source>
        <strain evidence="3">TC1</strain>
    </source>
</reference>
<dbReference type="RefSeq" id="WP_062278277.1">
    <property type="nucleotide sequence ID" value="NZ_DF968180.1"/>
</dbReference>
<feature type="domain" description="Thiamine pyrophosphate enzyme TPP-binding" evidence="2">
    <location>
        <begin position="52"/>
        <end position="200"/>
    </location>
</feature>
<gene>
    <name evidence="3" type="ORF">ATC1_12187</name>
</gene>
<evidence type="ECO:0000313" key="3">
    <source>
        <dbReference type="EMBL" id="GAP39653.1"/>
    </source>
</evidence>
<protein>
    <submittedName>
        <fullName evidence="3">Pyruvate:ferredoxin oxidoreductase</fullName>
    </submittedName>
</protein>
<dbReference type="InterPro" id="IPR029061">
    <property type="entry name" value="THDP-binding"/>
</dbReference>
<dbReference type="Proteomes" id="UP000053370">
    <property type="component" value="Unassembled WGS sequence"/>
</dbReference>
<keyword evidence="1" id="KW-0560">Oxidoreductase</keyword>
<dbReference type="SUPFAM" id="SSF52518">
    <property type="entry name" value="Thiamin diphosphate-binding fold (THDP-binding)"/>
    <property type="match status" value="1"/>
</dbReference>
<dbReference type="EMBL" id="DF968180">
    <property type="protein sequence ID" value="GAP39653.1"/>
    <property type="molecule type" value="Genomic_DNA"/>
</dbReference>
<dbReference type="OrthoDB" id="9775140at2"/>
<dbReference type="InterPro" id="IPR051457">
    <property type="entry name" value="2-oxoacid:Fd_oxidoreductase"/>
</dbReference>
<keyword evidence="4" id="KW-1185">Reference proteome</keyword>
<sequence length="248" mass="26972">MRTIFEPTKGMLPVDTSYCPGCTHGIAHRLIMECVEEKGRLGDTLGVSPIGCSVVAHEFMNIDMCESAHGRAPAVAAGLRRVHPNHLIFTYQGDGDLASIGAAEIIHAANRGEKFTTFFINNAIYGMTGGQMAPTTLIGQKSTTSVEGRKKEVNGMPLRVSELLATIDGAVFVERVALNSPANIRKAKKAVMKALEVQEKGLGFSFVEFLSACPTNWGYQPVDALKWLTENMIPYYPLGNLRCPEEVK</sequence>
<dbReference type="InterPro" id="IPR011766">
    <property type="entry name" value="TPP_enzyme_TPP-bd"/>
</dbReference>
<dbReference type="GO" id="GO:0045333">
    <property type="term" value="P:cellular respiration"/>
    <property type="evidence" value="ECO:0007669"/>
    <property type="project" value="UniProtKB-ARBA"/>
</dbReference>
<dbReference type="PATRIC" id="fig|1678840.3.peg.726"/>
<name>A0A0K8PAH9_9CHLR</name>